<dbReference type="SUPFAM" id="SSF54427">
    <property type="entry name" value="NTF2-like"/>
    <property type="match status" value="1"/>
</dbReference>
<dbReference type="RefSeq" id="WP_113985171.1">
    <property type="nucleotide sequence ID" value="NZ_QMEY01000022.1"/>
</dbReference>
<dbReference type="Gene3D" id="3.10.450.50">
    <property type="match status" value="1"/>
</dbReference>
<sequence>MAENIGEKAVRCLRLLESYDFTGVQEMCTETATVWHNDGSGEQLMGEKLEQLRLLVGGVRSLRYEIIRQFFDSDEVLQQQVLRAITADGTVNEIHATMYFRFDGGLIDRIEEYSYAVPAGR</sequence>
<protein>
    <submittedName>
        <fullName evidence="1">Nuclear transport factor 2 family protein</fullName>
    </submittedName>
</protein>
<organism evidence="1 2">
    <name type="scientific">Spongiactinospora rosea</name>
    <dbReference type="NCBI Taxonomy" id="2248750"/>
    <lineage>
        <taxon>Bacteria</taxon>
        <taxon>Bacillati</taxon>
        <taxon>Actinomycetota</taxon>
        <taxon>Actinomycetes</taxon>
        <taxon>Streptosporangiales</taxon>
        <taxon>Streptosporangiaceae</taxon>
        <taxon>Spongiactinospora</taxon>
    </lineage>
</organism>
<dbReference type="AlphaFoldDB" id="A0A366LNZ4"/>
<dbReference type="Proteomes" id="UP000253303">
    <property type="component" value="Unassembled WGS sequence"/>
</dbReference>
<name>A0A366LNZ4_9ACTN</name>
<evidence type="ECO:0000313" key="1">
    <source>
        <dbReference type="EMBL" id="RBQ15631.1"/>
    </source>
</evidence>
<accession>A0A366LNZ4</accession>
<reference evidence="1 2" key="1">
    <citation type="submission" date="2018-06" db="EMBL/GenBank/DDBJ databases">
        <title>Sphaerisporangium craniellae sp. nov., isolated from a marine sponge in the South China Sea.</title>
        <authorList>
            <person name="Li L."/>
        </authorList>
    </citation>
    <scope>NUCLEOTIDE SEQUENCE [LARGE SCALE GENOMIC DNA]</scope>
    <source>
        <strain evidence="1 2">LHW63015</strain>
    </source>
</reference>
<comment type="caution">
    <text evidence="1">The sequence shown here is derived from an EMBL/GenBank/DDBJ whole genome shotgun (WGS) entry which is preliminary data.</text>
</comment>
<gene>
    <name evidence="1" type="ORF">DP939_35125</name>
</gene>
<proteinExistence type="predicted"/>
<keyword evidence="2" id="KW-1185">Reference proteome</keyword>
<dbReference type="OrthoDB" id="7207122at2"/>
<dbReference type="EMBL" id="QMEY01000022">
    <property type="protein sequence ID" value="RBQ15631.1"/>
    <property type="molecule type" value="Genomic_DNA"/>
</dbReference>
<evidence type="ECO:0000313" key="2">
    <source>
        <dbReference type="Proteomes" id="UP000253303"/>
    </source>
</evidence>
<dbReference type="InterPro" id="IPR032710">
    <property type="entry name" value="NTF2-like_dom_sf"/>
</dbReference>